<dbReference type="Pfam" id="PF09269">
    <property type="entry name" value="DUF1967"/>
    <property type="match status" value="1"/>
</dbReference>
<comment type="subcellular location">
    <subcellularLocation>
        <location evidence="9">Cytoplasm</location>
    </subcellularLocation>
</comment>
<keyword evidence="7 9" id="KW-0460">Magnesium</keyword>
<dbReference type="EC" id="3.6.5.-" evidence="9"/>
<dbReference type="EMBL" id="LOED01000043">
    <property type="protein sequence ID" value="KXG74627.1"/>
    <property type="molecule type" value="Genomic_DNA"/>
</dbReference>
<dbReference type="HAMAP" id="MF_01454">
    <property type="entry name" value="GTPase_Obg"/>
    <property type="match status" value="1"/>
</dbReference>
<evidence type="ECO:0000256" key="1">
    <source>
        <dbReference type="ARBA" id="ARBA00001946"/>
    </source>
</evidence>
<dbReference type="InterPro" id="IPR027417">
    <property type="entry name" value="P-loop_NTPase"/>
</dbReference>
<comment type="caution">
    <text evidence="13">The sequence shown here is derived from an EMBL/GenBank/DDBJ whole genome shotgun (WGS) entry which is preliminary data.</text>
</comment>
<feature type="domain" description="OBG-type G" evidence="10">
    <location>
        <begin position="189"/>
        <end position="360"/>
    </location>
</feature>
<dbReference type="FunFam" id="2.70.210.12:FF:000001">
    <property type="entry name" value="GTPase Obg"/>
    <property type="match status" value="1"/>
</dbReference>
<feature type="binding site" evidence="9">
    <location>
        <begin position="220"/>
        <end position="224"/>
    </location>
    <ligand>
        <name>GTP</name>
        <dbReference type="ChEBI" id="CHEBI:37565"/>
    </ligand>
</feature>
<dbReference type="SUPFAM" id="SSF102741">
    <property type="entry name" value="Obg GTP-binding protein C-terminal domain"/>
    <property type="match status" value="1"/>
</dbReference>
<dbReference type="SUPFAM" id="SSF82051">
    <property type="entry name" value="Obg GTP-binding protein N-terminal domain"/>
    <property type="match status" value="1"/>
</dbReference>
<dbReference type="SUPFAM" id="SSF52540">
    <property type="entry name" value="P-loop containing nucleoside triphosphate hydrolases"/>
    <property type="match status" value="1"/>
</dbReference>
<dbReference type="PROSITE" id="PS51883">
    <property type="entry name" value="OBG"/>
    <property type="match status" value="1"/>
</dbReference>
<comment type="cofactor">
    <cofactor evidence="1 9">
        <name>Mg(2+)</name>
        <dbReference type="ChEBI" id="CHEBI:18420"/>
    </cofactor>
</comment>
<evidence type="ECO:0000256" key="9">
    <source>
        <dbReference type="HAMAP-Rule" id="MF_01454"/>
    </source>
</evidence>
<proteinExistence type="inferred from homology"/>
<dbReference type="InterPro" id="IPR031167">
    <property type="entry name" value="G_OBG"/>
</dbReference>
<dbReference type="Gene3D" id="3.40.50.300">
    <property type="entry name" value="P-loop containing nucleotide triphosphate hydrolases"/>
    <property type="match status" value="1"/>
</dbReference>
<dbReference type="Gene3D" id="3.30.300.350">
    <property type="entry name" value="GTP-binding protein OBG, C-terminal domain"/>
    <property type="match status" value="1"/>
</dbReference>
<evidence type="ECO:0000256" key="8">
    <source>
        <dbReference type="ARBA" id="ARBA00023134"/>
    </source>
</evidence>
<dbReference type="STRING" id="520764.AN618_22230"/>
<sequence length="454" mass="49716">MSFPKRWAYMIPNPISYSFSFMGMLKKVMNMFVDKAKIYVKAGDGGNGAVAFRREKYVPRGGPSGGDGGKGGDVVLVVDGNLSTLQDFKYKVHYKAERGQNGQGSNKAGKSGEDLIIRVPPGTVVKDAATGEVLADLVEPGQSFVVARGGRGGRGNARFASSVNQAPDFAEKGEPGEERWIILELKLLADVGLVGFPNVGKSTLLSRMTAARPKIADYPFTTLFPNLGVVDTGPTGRSFVIADIPGLIEGAHQGLGLGHEFLKHVERTRLLVHVIDAAGLENDPIEGFYVINKELENFNEKLARKPQIVAANKMDLPQAKENLARIKSHLESKGYEVIPVSGATGEGLRELIYKIIQYLDKIGDEKPETVEVKKYTVKEEDEIKVRREGEIFVVEGKTVERLVAMTDLDNESAVKRLQRAFKGLGIDELLKEKGIKEGDTVRIGNAEFYYTEMK</sequence>
<dbReference type="Gene3D" id="2.70.210.12">
    <property type="entry name" value="GTP1/OBG domain"/>
    <property type="match status" value="1"/>
</dbReference>
<feature type="domain" description="OCT" evidence="11">
    <location>
        <begin position="375"/>
        <end position="452"/>
    </location>
</feature>
<accession>A0A140L252</accession>
<dbReference type="InterPro" id="IPR006169">
    <property type="entry name" value="GTP1_OBG_dom"/>
</dbReference>
<dbReference type="NCBIfam" id="NF008954">
    <property type="entry name" value="PRK12296.1"/>
    <property type="match status" value="1"/>
</dbReference>
<dbReference type="GO" id="GO:0000287">
    <property type="term" value="F:magnesium ion binding"/>
    <property type="evidence" value="ECO:0007669"/>
    <property type="project" value="InterPro"/>
</dbReference>
<dbReference type="InterPro" id="IPR006074">
    <property type="entry name" value="GTP1-OBG_CS"/>
</dbReference>
<dbReference type="GO" id="GO:0003924">
    <property type="term" value="F:GTPase activity"/>
    <property type="evidence" value="ECO:0007669"/>
    <property type="project" value="UniProtKB-UniRule"/>
</dbReference>
<evidence type="ECO:0000256" key="2">
    <source>
        <dbReference type="ARBA" id="ARBA00007699"/>
    </source>
</evidence>
<feature type="binding site" evidence="9">
    <location>
        <position position="202"/>
    </location>
    <ligand>
        <name>Mg(2+)</name>
        <dbReference type="ChEBI" id="CHEBI:18420"/>
    </ligand>
</feature>
<dbReference type="InterPro" id="IPR036346">
    <property type="entry name" value="GTP-bd_prot_GTP1/OBG_C_sf"/>
</dbReference>
<dbReference type="GO" id="GO:0005525">
    <property type="term" value="F:GTP binding"/>
    <property type="evidence" value="ECO:0007669"/>
    <property type="project" value="UniProtKB-UniRule"/>
</dbReference>
<organism evidence="13 14">
    <name type="scientific">Fervidicola ferrireducens</name>
    <dbReference type="NCBI Taxonomy" id="520764"/>
    <lineage>
        <taxon>Bacteria</taxon>
        <taxon>Bacillati</taxon>
        <taxon>Bacillota</taxon>
        <taxon>Clostridia</taxon>
        <taxon>Thermosediminibacterales</taxon>
        <taxon>Thermosediminibacteraceae</taxon>
        <taxon>Fervidicola</taxon>
    </lineage>
</organism>
<dbReference type="PRINTS" id="PR00326">
    <property type="entry name" value="GTP1OBG"/>
</dbReference>
<dbReference type="CDD" id="cd01898">
    <property type="entry name" value="Obg"/>
    <property type="match status" value="1"/>
</dbReference>
<dbReference type="NCBIfam" id="NF008956">
    <property type="entry name" value="PRK12299.1"/>
    <property type="match status" value="1"/>
</dbReference>
<dbReference type="NCBIfam" id="TIGR03595">
    <property type="entry name" value="Obg_CgtA_exten"/>
    <property type="match status" value="1"/>
</dbReference>
<dbReference type="AlphaFoldDB" id="A0A140L252"/>
<keyword evidence="5 9" id="KW-0547">Nucleotide-binding</keyword>
<dbReference type="PATRIC" id="fig|520764.3.peg.2390"/>
<feature type="domain" description="Obg" evidence="12">
    <location>
        <begin position="30"/>
        <end position="188"/>
    </location>
</feature>
<evidence type="ECO:0000256" key="4">
    <source>
        <dbReference type="ARBA" id="ARBA00022723"/>
    </source>
</evidence>
<evidence type="ECO:0000256" key="5">
    <source>
        <dbReference type="ARBA" id="ARBA00022741"/>
    </source>
</evidence>
<dbReference type="PROSITE" id="PS51881">
    <property type="entry name" value="OCT"/>
    <property type="match status" value="1"/>
</dbReference>
<protein>
    <recommendedName>
        <fullName evidence="9">GTPase Obg</fullName>
        <ecNumber evidence="9">3.6.5.-</ecNumber>
    </recommendedName>
    <alternativeName>
        <fullName evidence="9">GTP-binding protein Obg</fullName>
    </alternativeName>
</protein>
<feature type="binding site" evidence="9">
    <location>
        <begin position="312"/>
        <end position="315"/>
    </location>
    <ligand>
        <name>GTP</name>
        <dbReference type="ChEBI" id="CHEBI:37565"/>
    </ligand>
</feature>
<evidence type="ECO:0000256" key="3">
    <source>
        <dbReference type="ARBA" id="ARBA00022490"/>
    </source>
</evidence>
<dbReference type="InterPro" id="IPR045086">
    <property type="entry name" value="OBG_GTPase"/>
</dbReference>
<dbReference type="NCBIfam" id="NF008955">
    <property type="entry name" value="PRK12297.1"/>
    <property type="match status" value="1"/>
</dbReference>
<evidence type="ECO:0000259" key="10">
    <source>
        <dbReference type="PROSITE" id="PS51710"/>
    </source>
</evidence>
<dbReference type="PROSITE" id="PS51710">
    <property type="entry name" value="G_OBG"/>
    <property type="match status" value="1"/>
</dbReference>
<keyword evidence="14" id="KW-1185">Reference proteome</keyword>
<dbReference type="FunCoup" id="A0A140L252">
    <property type="interactions" value="350"/>
</dbReference>
<dbReference type="GO" id="GO:0042254">
    <property type="term" value="P:ribosome biogenesis"/>
    <property type="evidence" value="ECO:0007669"/>
    <property type="project" value="UniProtKB-UniRule"/>
</dbReference>
<dbReference type="PANTHER" id="PTHR11702:SF31">
    <property type="entry name" value="MITOCHONDRIAL RIBOSOME-ASSOCIATED GTPASE 2"/>
    <property type="match status" value="1"/>
</dbReference>
<evidence type="ECO:0000313" key="14">
    <source>
        <dbReference type="Proteomes" id="UP000070427"/>
    </source>
</evidence>
<feature type="binding site" evidence="9">
    <location>
        <begin position="243"/>
        <end position="246"/>
    </location>
    <ligand>
        <name>GTP</name>
        <dbReference type="ChEBI" id="CHEBI:37565"/>
    </ligand>
</feature>
<dbReference type="GO" id="GO:0005737">
    <property type="term" value="C:cytoplasm"/>
    <property type="evidence" value="ECO:0007669"/>
    <property type="project" value="UniProtKB-SubCell"/>
</dbReference>
<dbReference type="InterPro" id="IPR015349">
    <property type="entry name" value="OCT_dom"/>
</dbReference>
<dbReference type="Pfam" id="PF01926">
    <property type="entry name" value="MMR_HSR1"/>
    <property type="match status" value="1"/>
</dbReference>
<gene>
    <name evidence="9 13" type="primary">obg</name>
    <name evidence="13" type="ORF">AN618_22230</name>
</gene>
<name>A0A140L252_9FIRM</name>
<dbReference type="InterPro" id="IPR036726">
    <property type="entry name" value="GTP1_OBG_dom_sf"/>
</dbReference>
<reference evidence="13 14" key="1">
    <citation type="submission" date="2015-12" db="EMBL/GenBank/DDBJ databases">
        <title>Draft genome sequnece of Fervidicola ferrireducens strain Y170.</title>
        <authorList>
            <person name="Patel B.K."/>
        </authorList>
    </citation>
    <scope>NUCLEOTIDE SEQUENCE [LARGE SCALE GENOMIC DNA]</scope>
    <source>
        <strain evidence="13 14">Y170</strain>
    </source>
</reference>
<dbReference type="PANTHER" id="PTHR11702">
    <property type="entry name" value="DEVELOPMENTALLY REGULATED GTP-BINDING PROTEIN-RELATED"/>
    <property type="match status" value="1"/>
</dbReference>
<dbReference type="PROSITE" id="PS00905">
    <property type="entry name" value="GTP1_OBG"/>
    <property type="match status" value="1"/>
</dbReference>
<keyword evidence="4 9" id="KW-0479">Metal-binding</keyword>
<keyword evidence="8 9" id="KW-0342">GTP-binding</keyword>
<dbReference type="InterPro" id="IPR014100">
    <property type="entry name" value="GTP-bd_Obg/CgtA"/>
</dbReference>
<feature type="binding site" evidence="9">
    <location>
        <begin position="195"/>
        <end position="202"/>
    </location>
    <ligand>
        <name>GTP</name>
        <dbReference type="ChEBI" id="CHEBI:37565"/>
    </ligand>
</feature>
<dbReference type="NCBIfam" id="TIGR02729">
    <property type="entry name" value="Obg_CgtA"/>
    <property type="match status" value="1"/>
</dbReference>
<dbReference type="Pfam" id="PF01018">
    <property type="entry name" value="GTP1_OBG"/>
    <property type="match status" value="1"/>
</dbReference>
<evidence type="ECO:0000259" key="12">
    <source>
        <dbReference type="PROSITE" id="PS51883"/>
    </source>
</evidence>
<comment type="function">
    <text evidence="9">An essential GTPase which binds GTP, GDP and possibly (p)ppGpp with moderate affinity, with high nucleotide exchange rates and a fairly low GTP hydrolysis rate. Plays a role in control of the cell cycle, stress response, ribosome biogenesis and in those bacteria that undergo differentiation, in morphogenesis control.</text>
</comment>
<dbReference type="Proteomes" id="UP000070427">
    <property type="component" value="Unassembled WGS sequence"/>
</dbReference>
<evidence type="ECO:0000256" key="6">
    <source>
        <dbReference type="ARBA" id="ARBA00022801"/>
    </source>
</evidence>
<dbReference type="InterPro" id="IPR006073">
    <property type="entry name" value="GTP-bd"/>
</dbReference>
<evidence type="ECO:0000259" key="11">
    <source>
        <dbReference type="PROSITE" id="PS51881"/>
    </source>
</evidence>
<evidence type="ECO:0000313" key="13">
    <source>
        <dbReference type="EMBL" id="KXG74627.1"/>
    </source>
</evidence>
<comment type="subunit">
    <text evidence="9">Monomer.</text>
</comment>
<dbReference type="InParanoid" id="A0A140L252"/>
<keyword evidence="6 9" id="KW-0378">Hydrolase</keyword>
<feature type="binding site" evidence="9">
    <location>
        <begin position="341"/>
        <end position="343"/>
    </location>
    <ligand>
        <name>GTP</name>
        <dbReference type="ChEBI" id="CHEBI:37565"/>
    </ligand>
</feature>
<feature type="binding site" evidence="9">
    <location>
        <position position="222"/>
    </location>
    <ligand>
        <name>Mg(2+)</name>
        <dbReference type="ChEBI" id="CHEBI:18420"/>
    </ligand>
</feature>
<comment type="similarity">
    <text evidence="2 9">Belongs to the TRAFAC class OBG-HflX-like GTPase superfamily. OBG GTPase family.</text>
</comment>
<keyword evidence="3 9" id="KW-0963">Cytoplasm</keyword>
<evidence type="ECO:0000256" key="7">
    <source>
        <dbReference type="ARBA" id="ARBA00022842"/>
    </source>
</evidence>